<accession>A0AAN5CSM7</accession>
<evidence type="ECO:0000313" key="1">
    <source>
        <dbReference type="EMBL" id="GMR49849.1"/>
    </source>
</evidence>
<comment type="caution">
    <text evidence="1">The sequence shown here is derived from an EMBL/GenBank/DDBJ whole genome shotgun (WGS) entry which is preliminary data.</text>
</comment>
<name>A0AAN5CSM7_9BILA</name>
<proteinExistence type="predicted"/>
<keyword evidence="2" id="KW-1185">Reference proteome</keyword>
<protein>
    <submittedName>
        <fullName evidence="1">Uncharacterized protein</fullName>
    </submittedName>
</protein>
<sequence>TAQEFLVGRRFAAVLRPLFLRPRHVSWKFVRGRGPNEQIQRDFTSVPAIDRGEERRSRPAETLRRSWRSGCALTYQVAATRQWHCA</sequence>
<dbReference type="AlphaFoldDB" id="A0AAN5CSM7"/>
<organism evidence="1 2">
    <name type="scientific">Pristionchus mayeri</name>
    <dbReference type="NCBI Taxonomy" id="1317129"/>
    <lineage>
        <taxon>Eukaryota</taxon>
        <taxon>Metazoa</taxon>
        <taxon>Ecdysozoa</taxon>
        <taxon>Nematoda</taxon>
        <taxon>Chromadorea</taxon>
        <taxon>Rhabditida</taxon>
        <taxon>Rhabditina</taxon>
        <taxon>Diplogasteromorpha</taxon>
        <taxon>Diplogasteroidea</taxon>
        <taxon>Neodiplogasteridae</taxon>
        <taxon>Pristionchus</taxon>
    </lineage>
</organism>
<dbReference type="EMBL" id="BTRK01000004">
    <property type="protein sequence ID" value="GMR49849.1"/>
    <property type="molecule type" value="Genomic_DNA"/>
</dbReference>
<evidence type="ECO:0000313" key="2">
    <source>
        <dbReference type="Proteomes" id="UP001328107"/>
    </source>
</evidence>
<reference evidence="2" key="1">
    <citation type="submission" date="2022-10" db="EMBL/GenBank/DDBJ databases">
        <title>Genome assembly of Pristionchus species.</title>
        <authorList>
            <person name="Yoshida K."/>
            <person name="Sommer R.J."/>
        </authorList>
    </citation>
    <scope>NUCLEOTIDE SEQUENCE [LARGE SCALE GENOMIC DNA]</scope>
    <source>
        <strain evidence="2">RS5460</strain>
    </source>
</reference>
<feature type="non-terminal residue" evidence="1">
    <location>
        <position position="1"/>
    </location>
</feature>
<feature type="non-terminal residue" evidence="1">
    <location>
        <position position="86"/>
    </location>
</feature>
<dbReference type="Proteomes" id="UP001328107">
    <property type="component" value="Unassembled WGS sequence"/>
</dbReference>
<gene>
    <name evidence="1" type="ORF">PMAYCL1PPCAC_20044</name>
</gene>